<dbReference type="CTD" id="78776385"/>
<dbReference type="AlphaFoldDB" id="A0A6A5G5U2"/>
<sequence>MIGTRSLELQYPGYGATNPIGLAVVAAVLVFKAESMRRVVTFPGILKLVTVYNSEIPELTIEVSGMLVDSSQLWTLGGGTRNSVSSIIILIKVSNRLGGCLEIVYLNLIVTILDIVGEDLVIAGFVGEGLNLDPIDIESRVLLGGTECEESKEWKELEETSHF</sequence>
<comment type="caution">
    <text evidence="1">The sequence shown here is derived from an EMBL/GenBank/DDBJ whole genome shotgun (WGS) entry which is preliminary data.</text>
</comment>
<evidence type="ECO:0000313" key="1">
    <source>
        <dbReference type="EMBL" id="KAF1750173.1"/>
    </source>
</evidence>
<dbReference type="GeneID" id="78776385"/>
<dbReference type="Proteomes" id="UP000483820">
    <property type="component" value="Chromosome V"/>
</dbReference>
<name>A0A6A5G5U2_CAERE</name>
<accession>A0A6A5G5U2</accession>
<organism evidence="1 2">
    <name type="scientific">Caenorhabditis remanei</name>
    <name type="common">Caenorhabditis vulgaris</name>
    <dbReference type="NCBI Taxonomy" id="31234"/>
    <lineage>
        <taxon>Eukaryota</taxon>
        <taxon>Metazoa</taxon>
        <taxon>Ecdysozoa</taxon>
        <taxon>Nematoda</taxon>
        <taxon>Chromadorea</taxon>
        <taxon>Rhabditida</taxon>
        <taxon>Rhabditina</taxon>
        <taxon>Rhabditomorpha</taxon>
        <taxon>Rhabditoidea</taxon>
        <taxon>Rhabditidae</taxon>
        <taxon>Peloderinae</taxon>
        <taxon>Caenorhabditis</taxon>
    </lineage>
</organism>
<dbReference type="EMBL" id="WUAV01000005">
    <property type="protein sequence ID" value="KAF1750173.1"/>
    <property type="molecule type" value="Genomic_DNA"/>
</dbReference>
<dbReference type="KEGG" id="crq:GCK72_016720"/>
<protein>
    <submittedName>
        <fullName evidence="1">Uncharacterized protein</fullName>
    </submittedName>
</protein>
<reference evidence="1 2" key="1">
    <citation type="submission" date="2019-12" db="EMBL/GenBank/DDBJ databases">
        <title>Chromosome-level assembly of the Caenorhabditis remanei genome.</title>
        <authorList>
            <person name="Teterina A.A."/>
            <person name="Willis J.H."/>
            <person name="Phillips P.C."/>
        </authorList>
    </citation>
    <scope>NUCLEOTIDE SEQUENCE [LARGE SCALE GENOMIC DNA]</scope>
    <source>
        <strain evidence="1 2">PX506</strain>
        <tissue evidence="1">Whole organism</tissue>
    </source>
</reference>
<gene>
    <name evidence="1" type="ORF">GCK72_016720</name>
</gene>
<evidence type="ECO:0000313" key="2">
    <source>
        <dbReference type="Proteomes" id="UP000483820"/>
    </source>
</evidence>
<proteinExistence type="predicted"/>
<dbReference type="RefSeq" id="XP_053580562.1">
    <property type="nucleotide sequence ID" value="XM_053731649.1"/>
</dbReference>